<evidence type="ECO:0000256" key="5">
    <source>
        <dbReference type="ARBA" id="ARBA00023136"/>
    </source>
</evidence>
<accession>A0ABX7LYY6</accession>
<feature type="transmembrane region" description="Helical" evidence="6">
    <location>
        <begin position="86"/>
        <end position="105"/>
    </location>
</feature>
<dbReference type="PANTHER" id="PTHR20855">
    <property type="entry name" value="ADIPOR/PROGESTIN RECEPTOR-RELATED"/>
    <property type="match status" value="1"/>
</dbReference>
<reference evidence="7 8" key="1">
    <citation type="submission" date="2018-08" db="EMBL/GenBank/DDBJ databases">
        <authorList>
            <person name="Clegg S.R."/>
            <person name="Carter S.D."/>
            <person name="Radford A.D."/>
            <person name="Darby A."/>
            <person name="Hall N."/>
            <person name="Birtles R."/>
            <person name="Evans N.J."/>
        </authorList>
    </citation>
    <scope>NUCLEOTIDE SEQUENCE [LARGE SCALE GENOMIC DNA]</scope>
    <source>
        <strain evidence="7 8">ATCC 700293</strain>
    </source>
</reference>
<proteinExistence type="inferred from homology"/>
<keyword evidence="3 6" id="KW-0812">Transmembrane</keyword>
<dbReference type="EMBL" id="CP031393">
    <property type="protein sequence ID" value="QSH98195.1"/>
    <property type="molecule type" value="Genomic_DNA"/>
</dbReference>
<dbReference type="InterPro" id="IPR004254">
    <property type="entry name" value="AdipoR/HlyIII-related"/>
</dbReference>
<feature type="transmembrane region" description="Helical" evidence="6">
    <location>
        <begin position="140"/>
        <end position="157"/>
    </location>
</feature>
<feature type="transmembrane region" description="Helical" evidence="6">
    <location>
        <begin position="193"/>
        <end position="215"/>
    </location>
</feature>
<evidence type="ECO:0000256" key="2">
    <source>
        <dbReference type="ARBA" id="ARBA00008488"/>
    </source>
</evidence>
<keyword evidence="8" id="KW-1185">Reference proteome</keyword>
<feature type="transmembrane region" description="Helical" evidence="6">
    <location>
        <begin position="169"/>
        <end position="187"/>
    </location>
</feature>
<evidence type="ECO:0000256" key="6">
    <source>
        <dbReference type="SAM" id="Phobius"/>
    </source>
</evidence>
<comment type="similarity">
    <text evidence="2">Belongs to the UPF0073 (Hly-III) family.</text>
</comment>
<evidence type="ECO:0000256" key="3">
    <source>
        <dbReference type="ARBA" id="ARBA00022692"/>
    </source>
</evidence>
<dbReference type="NCBIfam" id="TIGR01065">
    <property type="entry name" value="hlyIII"/>
    <property type="match status" value="1"/>
</dbReference>
<evidence type="ECO:0000313" key="8">
    <source>
        <dbReference type="Proteomes" id="UP000663454"/>
    </source>
</evidence>
<comment type="subcellular location">
    <subcellularLocation>
        <location evidence="1">Endomembrane system</location>
        <topology evidence="1">Multi-pass membrane protein</topology>
    </subcellularLocation>
</comment>
<protein>
    <submittedName>
        <fullName evidence="7">Hemolysin III family protein</fullName>
    </submittedName>
</protein>
<name>A0ABX7LYY6_TREMD</name>
<dbReference type="InterPro" id="IPR005744">
    <property type="entry name" value="Hy-lIII"/>
</dbReference>
<feature type="transmembrane region" description="Helical" evidence="6">
    <location>
        <begin position="53"/>
        <end position="74"/>
    </location>
</feature>
<gene>
    <name evidence="7" type="ORF">DWB79_10625</name>
</gene>
<feature type="transmembrane region" description="Helical" evidence="6">
    <location>
        <begin position="20"/>
        <end position="41"/>
    </location>
</feature>
<feature type="transmembrane region" description="Helical" evidence="6">
    <location>
        <begin position="112"/>
        <end position="134"/>
    </location>
</feature>
<dbReference type="PANTHER" id="PTHR20855:SF129">
    <property type="entry name" value="HEMOLYSIN-3 HOMOLOG"/>
    <property type="match status" value="1"/>
</dbReference>
<sequence>MMAQIIVKRYTTGEEIVNAITHGIGALLSIAGLVLLIIRAVHYAPEEYRARCIVGFTIFGASLIILYLFSTLYHALPLGTKKVFGIFDHCSIYILIAGTYTAYCLTALRGAVGWAIFGVIWGLAVVGIVLYAIFGSRVRVLSVVTYIPMGWLIIFAAKPLKEQLSLLSFRFLVLGGVLYTVGCVFYAMKKIKWMHGVWHLFVLAGSIMHFFSIYYSI</sequence>
<evidence type="ECO:0000256" key="4">
    <source>
        <dbReference type="ARBA" id="ARBA00022989"/>
    </source>
</evidence>
<keyword evidence="5 6" id="KW-0472">Membrane</keyword>
<dbReference type="Pfam" id="PF03006">
    <property type="entry name" value="HlyIII"/>
    <property type="match status" value="1"/>
</dbReference>
<organism evidence="7 8">
    <name type="scientific">Treponema medium</name>
    <dbReference type="NCBI Taxonomy" id="58231"/>
    <lineage>
        <taxon>Bacteria</taxon>
        <taxon>Pseudomonadati</taxon>
        <taxon>Spirochaetota</taxon>
        <taxon>Spirochaetia</taxon>
        <taxon>Spirochaetales</taxon>
        <taxon>Treponemataceae</taxon>
        <taxon>Treponema</taxon>
    </lineage>
</organism>
<keyword evidence="4 6" id="KW-1133">Transmembrane helix</keyword>
<evidence type="ECO:0000256" key="1">
    <source>
        <dbReference type="ARBA" id="ARBA00004127"/>
    </source>
</evidence>
<dbReference type="Proteomes" id="UP000663454">
    <property type="component" value="Chromosome"/>
</dbReference>
<evidence type="ECO:0000313" key="7">
    <source>
        <dbReference type="EMBL" id="QSH98195.1"/>
    </source>
</evidence>